<organism evidence="2 3">
    <name type="scientific">Viridothelium virens</name>
    <name type="common">Speckled blister lichen</name>
    <name type="synonym">Trypethelium virens</name>
    <dbReference type="NCBI Taxonomy" id="1048519"/>
    <lineage>
        <taxon>Eukaryota</taxon>
        <taxon>Fungi</taxon>
        <taxon>Dikarya</taxon>
        <taxon>Ascomycota</taxon>
        <taxon>Pezizomycotina</taxon>
        <taxon>Dothideomycetes</taxon>
        <taxon>Dothideomycetes incertae sedis</taxon>
        <taxon>Trypetheliales</taxon>
        <taxon>Trypetheliaceae</taxon>
        <taxon>Viridothelium</taxon>
    </lineage>
</organism>
<feature type="region of interest" description="Disordered" evidence="1">
    <location>
        <begin position="29"/>
        <end position="66"/>
    </location>
</feature>
<feature type="compositionally biased region" description="Polar residues" evidence="1">
    <location>
        <begin position="54"/>
        <end position="66"/>
    </location>
</feature>
<accession>A0A6A6HAW8</accession>
<evidence type="ECO:0000256" key="1">
    <source>
        <dbReference type="SAM" id="MobiDB-lite"/>
    </source>
</evidence>
<dbReference type="AlphaFoldDB" id="A0A6A6HAW8"/>
<keyword evidence="3" id="KW-1185">Reference proteome</keyword>
<evidence type="ECO:0000313" key="2">
    <source>
        <dbReference type="EMBL" id="KAF2234958.1"/>
    </source>
</evidence>
<dbReference type="Proteomes" id="UP000800092">
    <property type="component" value="Unassembled WGS sequence"/>
</dbReference>
<reference evidence="2" key="1">
    <citation type="journal article" date="2020" name="Stud. Mycol.">
        <title>101 Dothideomycetes genomes: a test case for predicting lifestyles and emergence of pathogens.</title>
        <authorList>
            <person name="Haridas S."/>
            <person name="Albert R."/>
            <person name="Binder M."/>
            <person name="Bloem J."/>
            <person name="Labutti K."/>
            <person name="Salamov A."/>
            <person name="Andreopoulos B."/>
            <person name="Baker S."/>
            <person name="Barry K."/>
            <person name="Bills G."/>
            <person name="Bluhm B."/>
            <person name="Cannon C."/>
            <person name="Castanera R."/>
            <person name="Culley D."/>
            <person name="Daum C."/>
            <person name="Ezra D."/>
            <person name="Gonzalez J."/>
            <person name="Henrissat B."/>
            <person name="Kuo A."/>
            <person name="Liang C."/>
            <person name="Lipzen A."/>
            <person name="Lutzoni F."/>
            <person name="Magnuson J."/>
            <person name="Mondo S."/>
            <person name="Nolan M."/>
            <person name="Ohm R."/>
            <person name="Pangilinan J."/>
            <person name="Park H.-J."/>
            <person name="Ramirez L."/>
            <person name="Alfaro M."/>
            <person name="Sun H."/>
            <person name="Tritt A."/>
            <person name="Yoshinaga Y."/>
            <person name="Zwiers L.-H."/>
            <person name="Turgeon B."/>
            <person name="Goodwin S."/>
            <person name="Spatafora J."/>
            <person name="Crous P."/>
            <person name="Grigoriev I."/>
        </authorList>
    </citation>
    <scope>NUCLEOTIDE SEQUENCE</scope>
    <source>
        <strain evidence="2">Tuck. ex Michener</strain>
    </source>
</reference>
<evidence type="ECO:0000313" key="3">
    <source>
        <dbReference type="Proteomes" id="UP000800092"/>
    </source>
</evidence>
<feature type="compositionally biased region" description="Polar residues" evidence="1">
    <location>
        <begin position="29"/>
        <end position="46"/>
    </location>
</feature>
<protein>
    <submittedName>
        <fullName evidence="2">Uncharacterized protein</fullName>
    </submittedName>
</protein>
<proteinExistence type="predicted"/>
<name>A0A6A6HAW8_VIRVR</name>
<dbReference type="EMBL" id="ML991794">
    <property type="protein sequence ID" value="KAF2234958.1"/>
    <property type="molecule type" value="Genomic_DNA"/>
</dbReference>
<gene>
    <name evidence="2" type="ORF">EV356DRAFT_131852</name>
</gene>
<sequence>MRSLAHHIVVLYYHQSLTRFLYAIHLSQEADSTTTSPRKPSASSTGRLEIALNGSKQKSQVGLVQT</sequence>